<dbReference type="AlphaFoldDB" id="T1GUZ2"/>
<dbReference type="Proteomes" id="UP000015102">
    <property type="component" value="Unassembled WGS sequence"/>
</dbReference>
<feature type="domain" description="NADP-dependent oxidoreductase" evidence="1">
    <location>
        <begin position="34"/>
        <end position="167"/>
    </location>
</feature>
<dbReference type="Pfam" id="PF00248">
    <property type="entry name" value="Aldo_ket_red"/>
    <property type="match status" value="1"/>
</dbReference>
<protein>
    <recommendedName>
        <fullName evidence="1">NADP-dependent oxidoreductase domain-containing protein</fullName>
    </recommendedName>
</protein>
<sequence length="182" mass="20522">MSFPETYVDGFHDREAVIQMEYRSFGKTNMKVSKLAIGGATFSNLFGPLDEQEGIDTLHTALKNGINYIDTAPYYGDVNLKIGRYKATDYDTMFDYSAKKTRESIDLSLKLLGVDYIDVITIHDIEYVPTLDMILNEALPTLEKLKKEGKVRNIGVSAYPMGILNSQKNNSKNLKEITVTVY</sequence>
<dbReference type="EnsemblMetazoa" id="MESCA007565-RA">
    <property type="protein sequence ID" value="MESCA007565-PA"/>
    <property type="gene ID" value="MESCA007565"/>
</dbReference>
<dbReference type="EMBL" id="CAQQ02176047">
    <property type="status" value="NOT_ANNOTATED_CDS"/>
    <property type="molecule type" value="Genomic_DNA"/>
</dbReference>
<evidence type="ECO:0000259" key="1">
    <source>
        <dbReference type="Pfam" id="PF00248"/>
    </source>
</evidence>
<name>T1GUZ2_MEGSC</name>
<reference evidence="2" key="2">
    <citation type="submission" date="2015-06" db="UniProtKB">
        <authorList>
            <consortium name="EnsemblMetazoa"/>
        </authorList>
    </citation>
    <scope>IDENTIFICATION</scope>
</reference>
<dbReference type="Gene3D" id="3.20.20.100">
    <property type="entry name" value="NADP-dependent oxidoreductase domain"/>
    <property type="match status" value="1"/>
</dbReference>
<dbReference type="InterPro" id="IPR023210">
    <property type="entry name" value="NADP_OxRdtase_dom"/>
</dbReference>
<dbReference type="GO" id="GO:0005829">
    <property type="term" value="C:cytosol"/>
    <property type="evidence" value="ECO:0007669"/>
    <property type="project" value="TreeGrafter"/>
</dbReference>
<dbReference type="PANTHER" id="PTHR42686">
    <property type="entry name" value="GH17980P-RELATED"/>
    <property type="match status" value="1"/>
</dbReference>
<dbReference type="PANTHER" id="PTHR42686:SF1">
    <property type="entry name" value="GH17980P-RELATED"/>
    <property type="match status" value="1"/>
</dbReference>
<reference evidence="3" key="1">
    <citation type="submission" date="2013-02" db="EMBL/GenBank/DDBJ databases">
        <authorList>
            <person name="Hughes D."/>
        </authorList>
    </citation>
    <scope>NUCLEOTIDE SEQUENCE</scope>
    <source>
        <strain>Durham</strain>
        <strain evidence="3">NC isolate 2 -- Noor lab</strain>
    </source>
</reference>
<dbReference type="InterPro" id="IPR036812">
    <property type="entry name" value="NAD(P)_OxRdtase_dom_sf"/>
</dbReference>
<keyword evidence="3" id="KW-1185">Reference proteome</keyword>
<evidence type="ECO:0000313" key="3">
    <source>
        <dbReference type="Proteomes" id="UP000015102"/>
    </source>
</evidence>
<proteinExistence type="predicted"/>
<dbReference type="SUPFAM" id="SSF51430">
    <property type="entry name" value="NAD(P)-linked oxidoreductase"/>
    <property type="match status" value="1"/>
</dbReference>
<dbReference type="HOGENOM" id="CLU_1226186_0_0_1"/>
<accession>T1GUZ2</accession>
<dbReference type="STRING" id="36166.T1GUZ2"/>
<dbReference type="GO" id="GO:0016491">
    <property type="term" value="F:oxidoreductase activity"/>
    <property type="evidence" value="ECO:0007669"/>
    <property type="project" value="InterPro"/>
</dbReference>
<dbReference type="InterPro" id="IPR020471">
    <property type="entry name" value="AKR"/>
</dbReference>
<evidence type="ECO:0000313" key="2">
    <source>
        <dbReference type="EnsemblMetazoa" id="MESCA007565-PA"/>
    </source>
</evidence>
<dbReference type="OMA" id="PSTWING"/>
<organism evidence="2 3">
    <name type="scientific">Megaselia scalaris</name>
    <name type="common">Humpbacked fly</name>
    <name type="synonym">Phora scalaris</name>
    <dbReference type="NCBI Taxonomy" id="36166"/>
    <lineage>
        <taxon>Eukaryota</taxon>
        <taxon>Metazoa</taxon>
        <taxon>Ecdysozoa</taxon>
        <taxon>Arthropoda</taxon>
        <taxon>Hexapoda</taxon>
        <taxon>Insecta</taxon>
        <taxon>Pterygota</taxon>
        <taxon>Neoptera</taxon>
        <taxon>Endopterygota</taxon>
        <taxon>Diptera</taxon>
        <taxon>Brachycera</taxon>
        <taxon>Muscomorpha</taxon>
        <taxon>Platypezoidea</taxon>
        <taxon>Phoridae</taxon>
        <taxon>Megaseliini</taxon>
        <taxon>Megaselia</taxon>
    </lineage>
</organism>